<dbReference type="PANTHER" id="PTHR12304:SF4">
    <property type="entry name" value="URIDINE NUCLEOSIDASE"/>
    <property type="match status" value="1"/>
</dbReference>
<name>A0A4Y8X3E9_9MICC</name>
<keyword evidence="2" id="KW-0378">Hydrolase</keyword>
<dbReference type="Gene3D" id="3.90.245.10">
    <property type="entry name" value="Ribonucleoside hydrolase-like"/>
    <property type="match status" value="1"/>
</dbReference>
<dbReference type="GO" id="GO:0006152">
    <property type="term" value="P:purine nucleoside catabolic process"/>
    <property type="evidence" value="ECO:0007669"/>
    <property type="project" value="TreeGrafter"/>
</dbReference>
<evidence type="ECO:0000259" key="1">
    <source>
        <dbReference type="Pfam" id="PF01156"/>
    </source>
</evidence>
<dbReference type="SUPFAM" id="SSF53590">
    <property type="entry name" value="Nucleoside hydrolase"/>
    <property type="match status" value="1"/>
</dbReference>
<dbReference type="GO" id="GO:0008477">
    <property type="term" value="F:purine nucleosidase activity"/>
    <property type="evidence" value="ECO:0007669"/>
    <property type="project" value="TreeGrafter"/>
</dbReference>
<dbReference type="InterPro" id="IPR001910">
    <property type="entry name" value="Inosine/uridine_hydrolase_dom"/>
</dbReference>
<dbReference type="InterPro" id="IPR036452">
    <property type="entry name" value="Ribo_hydro-like"/>
</dbReference>
<dbReference type="AlphaFoldDB" id="A0A4Y8X3E9"/>
<dbReference type="PANTHER" id="PTHR12304">
    <property type="entry name" value="INOSINE-URIDINE PREFERRING NUCLEOSIDE HYDROLASE"/>
    <property type="match status" value="1"/>
</dbReference>
<proteinExistence type="predicted"/>
<dbReference type="GO" id="GO:0005829">
    <property type="term" value="C:cytosol"/>
    <property type="evidence" value="ECO:0007669"/>
    <property type="project" value="TreeGrafter"/>
</dbReference>
<feature type="domain" description="Inosine/uridine-preferring nucleoside hydrolase" evidence="1">
    <location>
        <begin position="11"/>
        <end position="335"/>
    </location>
</feature>
<gene>
    <name evidence="2" type="ORF">BJ976_001547</name>
</gene>
<sequence length="358" mass="38051">MHSAPSRPRRILADVDTGIDDACALLHLAGAEQLGLAEIAAVTVTGGNASARDCALNTAAVLDLAGRPDVEVAVGAEAPLRRPAVTTPETHGEHGLGHARLARRPERISARPALEVWLEELHTHPGQTTILCTAPLTNLALALRAEPDLPELAAGVVIMGGAYYHPGNTTPTAEWNTWVDPDAAKEVFAAFEGRPEHQLPLVCALETTERIEYTPALLDALLHDAGARPVRWDVAAPRVTGPAADTGKAVTDALADALRFYFEFHHDYDQGYIAHLHDLVAAQAATGQARLSTQTTVVDVEADSELLRGTTVHDDRDIWGRRPNARRVTGNDPRGVFAAFAQAVAAVAGRSTSNPGAR</sequence>
<organism evidence="2 3">
    <name type="scientific">Micrococcus flavus</name>
    <dbReference type="NCBI Taxonomy" id="384602"/>
    <lineage>
        <taxon>Bacteria</taxon>
        <taxon>Bacillati</taxon>
        <taxon>Actinomycetota</taxon>
        <taxon>Actinomycetes</taxon>
        <taxon>Micrococcales</taxon>
        <taxon>Micrococcaceae</taxon>
        <taxon>Micrococcus</taxon>
    </lineage>
</organism>
<evidence type="ECO:0000313" key="3">
    <source>
        <dbReference type="Proteomes" id="UP000560081"/>
    </source>
</evidence>
<comment type="caution">
    <text evidence="2">The sequence shown here is derived from an EMBL/GenBank/DDBJ whole genome shotgun (WGS) entry which is preliminary data.</text>
</comment>
<dbReference type="Proteomes" id="UP000560081">
    <property type="component" value="Unassembled WGS sequence"/>
</dbReference>
<dbReference type="RefSeq" id="WP_135029173.1">
    <property type="nucleotide sequence ID" value="NZ_BMLA01000002.1"/>
</dbReference>
<dbReference type="EMBL" id="JACHMC010000001">
    <property type="protein sequence ID" value="MBB4883196.1"/>
    <property type="molecule type" value="Genomic_DNA"/>
</dbReference>
<dbReference type="Pfam" id="PF01156">
    <property type="entry name" value="IU_nuc_hydro"/>
    <property type="match status" value="1"/>
</dbReference>
<protein>
    <submittedName>
        <fullName evidence="2">Inosine-uridine nucleoside N-ribohydrolase</fullName>
    </submittedName>
</protein>
<reference evidence="2 3" key="1">
    <citation type="submission" date="2020-08" db="EMBL/GenBank/DDBJ databases">
        <title>Sequencing the genomes of 1000 actinobacteria strains.</title>
        <authorList>
            <person name="Klenk H.-P."/>
        </authorList>
    </citation>
    <scope>NUCLEOTIDE SEQUENCE [LARGE SCALE GENOMIC DNA]</scope>
    <source>
        <strain evidence="2 3">DSM 19079</strain>
    </source>
</reference>
<accession>A0A4Y8X3E9</accession>
<keyword evidence="3" id="KW-1185">Reference proteome</keyword>
<evidence type="ECO:0000313" key="2">
    <source>
        <dbReference type="EMBL" id="MBB4883196.1"/>
    </source>
</evidence>
<dbReference type="InterPro" id="IPR023186">
    <property type="entry name" value="IUNH"/>
</dbReference>
<dbReference type="OrthoDB" id="9797882at2"/>